<keyword evidence="1" id="KW-0472">Membrane</keyword>
<organism evidence="2">
    <name type="scientific">marine sediment metagenome</name>
    <dbReference type="NCBI Taxonomy" id="412755"/>
    <lineage>
        <taxon>unclassified sequences</taxon>
        <taxon>metagenomes</taxon>
        <taxon>ecological metagenomes</taxon>
    </lineage>
</organism>
<sequence>MEDLQIGELVALAFNSGIVLAAVQLLKLTLLPRLRASAPWAIPLIASAIGLA</sequence>
<feature type="transmembrane region" description="Helical" evidence="1">
    <location>
        <begin position="6"/>
        <end position="26"/>
    </location>
</feature>
<keyword evidence="1" id="KW-1133">Transmembrane helix</keyword>
<keyword evidence="1" id="KW-0812">Transmembrane</keyword>
<comment type="caution">
    <text evidence="2">The sequence shown here is derived from an EMBL/GenBank/DDBJ whole genome shotgun (WGS) entry which is preliminary data.</text>
</comment>
<reference evidence="2" key="1">
    <citation type="journal article" date="2015" name="Nature">
        <title>Complex archaea that bridge the gap between prokaryotes and eukaryotes.</title>
        <authorList>
            <person name="Spang A."/>
            <person name="Saw J.H."/>
            <person name="Jorgensen S.L."/>
            <person name="Zaremba-Niedzwiedzka K."/>
            <person name="Martijn J."/>
            <person name="Lind A.E."/>
            <person name="van Eijk R."/>
            <person name="Schleper C."/>
            <person name="Guy L."/>
            <person name="Ettema T.J."/>
        </authorList>
    </citation>
    <scope>NUCLEOTIDE SEQUENCE</scope>
</reference>
<evidence type="ECO:0000313" key="2">
    <source>
        <dbReference type="EMBL" id="KKK58173.1"/>
    </source>
</evidence>
<name>A0A0F8WNA0_9ZZZZ</name>
<feature type="non-terminal residue" evidence="2">
    <location>
        <position position="52"/>
    </location>
</feature>
<dbReference type="AlphaFoldDB" id="A0A0F8WNA0"/>
<gene>
    <name evidence="2" type="ORF">LCGC14_3047120</name>
</gene>
<dbReference type="EMBL" id="LAZR01064110">
    <property type="protein sequence ID" value="KKK58173.1"/>
    <property type="molecule type" value="Genomic_DNA"/>
</dbReference>
<proteinExistence type="predicted"/>
<protein>
    <submittedName>
        <fullName evidence="2">Uncharacterized protein</fullName>
    </submittedName>
</protein>
<evidence type="ECO:0000256" key="1">
    <source>
        <dbReference type="SAM" id="Phobius"/>
    </source>
</evidence>
<accession>A0A0F8WNA0</accession>